<gene>
    <name evidence="3" type="ORF">FAB82_17055</name>
</gene>
<dbReference type="AlphaFoldDB" id="A0A4S8Q5V1"/>
<protein>
    <recommendedName>
        <fullName evidence="2">Transcription factor zinc-finger domain-containing protein</fullName>
    </recommendedName>
</protein>
<feature type="region of interest" description="Disordered" evidence="1">
    <location>
        <begin position="49"/>
        <end position="102"/>
    </location>
</feature>
<comment type="caution">
    <text evidence="3">The sequence shown here is derived from an EMBL/GenBank/DDBJ whole genome shotgun (WGS) entry which is preliminary data.</text>
</comment>
<feature type="compositionally biased region" description="Basic and acidic residues" evidence="1">
    <location>
        <begin position="65"/>
        <end position="102"/>
    </location>
</feature>
<evidence type="ECO:0000313" key="4">
    <source>
        <dbReference type="Proteomes" id="UP000308760"/>
    </source>
</evidence>
<feature type="domain" description="Transcription factor zinc-finger" evidence="2">
    <location>
        <begin position="5"/>
        <end position="43"/>
    </location>
</feature>
<dbReference type="InterPro" id="IPR027392">
    <property type="entry name" value="TF_Znf"/>
</dbReference>
<reference evidence="4" key="1">
    <citation type="submission" date="2019-04" db="EMBL/GenBank/DDBJ databases">
        <title>Nocardioides xinjiangensis sp. nov.</title>
        <authorList>
            <person name="Liu S."/>
        </authorList>
    </citation>
    <scope>NUCLEOTIDE SEQUENCE [LARGE SCALE GENOMIC DNA]</scope>
    <source>
        <strain evidence="4">18</strain>
    </source>
</reference>
<evidence type="ECO:0000259" key="2">
    <source>
        <dbReference type="Pfam" id="PF13453"/>
    </source>
</evidence>
<keyword evidence="4" id="KW-1185">Reference proteome</keyword>
<sequence length="120" mass="14461">MQMLCPKCQNLMKQYERNGVVVDQCGDCKGIFLDRGELEHLLDAEAAYNSRGAVAPPPPPPPRAYDPRDDRRDDRRYDDRRGYDDRRPRDDDHRYDDRRRDDQYYKKKKRKSVFEDLFDF</sequence>
<dbReference type="EMBL" id="STGY01000064">
    <property type="protein sequence ID" value="THV39687.1"/>
    <property type="molecule type" value="Genomic_DNA"/>
</dbReference>
<proteinExistence type="predicted"/>
<evidence type="ECO:0000256" key="1">
    <source>
        <dbReference type="SAM" id="MobiDB-lite"/>
    </source>
</evidence>
<name>A0A4S8Q5V1_9ACTN</name>
<reference evidence="3 4" key="2">
    <citation type="submission" date="2019-05" db="EMBL/GenBank/DDBJ databases">
        <title>Glycomyces buryatensis sp. nov.</title>
        <authorList>
            <person name="Nikitina E."/>
        </authorList>
    </citation>
    <scope>NUCLEOTIDE SEQUENCE [LARGE SCALE GENOMIC DNA]</scope>
    <source>
        <strain evidence="3 4">18</strain>
    </source>
</reference>
<dbReference type="Proteomes" id="UP000308760">
    <property type="component" value="Unassembled WGS sequence"/>
</dbReference>
<evidence type="ECO:0000313" key="3">
    <source>
        <dbReference type="EMBL" id="THV39687.1"/>
    </source>
</evidence>
<dbReference type="OrthoDB" id="9814037at2"/>
<dbReference type="RefSeq" id="WP_136535744.1">
    <property type="nucleotide sequence ID" value="NZ_STGY01000064.1"/>
</dbReference>
<organism evidence="3 4">
    <name type="scientific">Glycomyces buryatensis</name>
    <dbReference type="NCBI Taxonomy" id="2570927"/>
    <lineage>
        <taxon>Bacteria</taxon>
        <taxon>Bacillati</taxon>
        <taxon>Actinomycetota</taxon>
        <taxon>Actinomycetes</taxon>
        <taxon>Glycomycetales</taxon>
        <taxon>Glycomycetaceae</taxon>
        <taxon>Glycomyces</taxon>
    </lineage>
</organism>
<dbReference type="Pfam" id="PF13453">
    <property type="entry name" value="Zn_ribbon_TFIIB"/>
    <property type="match status" value="1"/>
</dbReference>
<accession>A0A4S8Q5V1</accession>
<feature type="compositionally biased region" description="Pro residues" evidence="1">
    <location>
        <begin position="55"/>
        <end position="64"/>
    </location>
</feature>